<sequence>MTLHLSQPPAGALRAVLRALAPEAELSPPSASVLRHSVDRPRPLLALPVHALHGPAPRLAGADCTGWRFLLSETAPEEAAPAAPAPCGHGDCAAGAGRPGAPAPDAPGAAEPRGEQGREHAPLTVGEFTEDGLDGVVAAAEVVDGPAGPAFSHLTAGPFLDSTVRALRQAWQLTHGTPGRYEPRLLSLPEHYASALWLHGAQPGEDLLVPLAPAPLGVAAHQVLPAAELLARLERSPAAPARSAAVVTAVATAAATAVGQSTALIG</sequence>
<comment type="caution">
    <text evidence="2">The sequence shown here is derived from an EMBL/GenBank/DDBJ whole genome shotgun (WGS) entry which is preliminary data.</text>
</comment>
<protein>
    <submittedName>
        <fullName evidence="2">Uncharacterized protein</fullName>
    </submittedName>
</protein>
<dbReference type="Proteomes" id="UP001165041">
    <property type="component" value="Unassembled WGS sequence"/>
</dbReference>
<proteinExistence type="predicted"/>
<dbReference type="AlphaFoldDB" id="A0A9W6QBD4"/>
<feature type="region of interest" description="Disordered" evidence="1">
    <location>
        <begin position="96"/>
        <end position="119"/>
    </location>
</feature>
<evidence type="ECO:0000313" key="2">
    <source>
        <dbReference type="EMBL" id="GLW71901.1"/>
    </source>
</evidence>
<accession>A0A9W6QBD4</accession>
<dbReference type="EMBL" id="BSSA01000014">
    <property type="protein sequence ID" value="GLW71901.1"/>
    <property type="molecule type" value="Genomic_DNA"/>
</dbReference>
<name>A0A9W6QBD4_9ACTN</name>
<dbReference type="RefSeq" id="WP_285737642.1">
    <property type="nucleotide sequence ID" value="NZ_BSSA01000014.1"/>
</dbReference>
<organism evidence="2 3">
    <name type="scientific">Kitasatospora phosalacinea</name>
    <dbReference type="NCBI Taxonomy" id="2065"/>
    <lineage>
        <taxon>Bacteria</taxon>
        <taxon>Bacillati</taxon>
        <taxon>Actinomycetota</taxon>
        <taxon>Actinomycetes</taxon>
        <taxon>Kitasatosporales</taxon>
        <taxon>Streptomycetaceae</taxon>
        <taxon>Kitasatospora</taxon>
    </lineage>
</organism>
<evidence type="ECO:0000256" key="1">
    <source>
        <dbReference type="SAM" id="MobiDB-lite"/>
    </source>
</evidence>
<evidence type="ECO:0000313" key="3">
    <source>
        <dbReference type="Proteomes" id="UP001165041"/>
    </source>
</evidence>
<reference evidence="2" key="1">
    <citation type="submission" date="2023-02" db="EMBL/GenBank/DDBJ databases">
        <title>Kitasatospora phosalacinea NBRC 14627.</title>
        <authorList>
            <person name="Ichikawa N."/>
            <person name="Sato H."/>
            <person name="Tonouchi N."/>
        </authorList>
    </citation>
    <scope>NUCLEOTIDE SEQUENCE</scope>
    <source>
        <strain evidence="2">NBRC 14627</strain>
    </source>
</reference>
<gene>
    <name evidence="2" type="ORF">Kpho02_42000</name>
</gene>